<evidence type="ECO:0000256" key="1">
    <source>
        <dbReference type="SAM" id="MobiDB-lite"/>
    </source>
</evidence>
<gene>
    <name evidence="4" type="ORF">APLA_LOCUS12066</name>
    <name evidence="3" type="ORF">APLA_LOCUS1718</name>
</gene>
<dbReference type="Proteomes" id="UP000494256">
    <property type="component" value="Unassembled WGS sequence"/>
</dbReference>
<evidence type="ECO:0000313" key="6">
    <source>
        <dbReference type="Proteomes" id="UP000494256"/>
    </source>
</evidence>
<keyword evidence="5" id="KW-1185">Reference proteome</keyword>
<dbReference type="PANTHER" id="PTHR21261">
    <property type="entry name" value="BEAT PROTEIN"/>
    <property type="match status" value="1"/>
</dbReference>
<dbReference type="OrthoDB" id="7225082at2759"/>
<evidence type="ECO:0000259" key="2">
    <source>
        <dbReference type="PROSITE" id="PS50835"/>
    </source>
</evidence>
<dbReference type="PROSITE" id="PS50835">
    <property type="entry name" value="IG_LIKE"/>
    <property type="match status" value="1"/>
</dbReference>
<dbReference type="InterPro" id="IPR007110">
    <property type="entry name" value="Ig-like_dom"/>
</dbReference>
<proteinExistence type="predicted"/>
<dbReference type="InterPro" id="IPR036179">
    <property type="entry name" value="Ig-like_dom_sf"/>
</dbReference>
<comment type="caution">
    <text evidence="3">The sequence shown here is derived from an EMBL/GenBank/DDBJ whole genome shotgun (WGS) entry which is preliminary data.</text>
</comment>
<feature type="compositionally biased region" description="Low complexity" evidence="1">
    <location>
        <begin position="369"/>
        <end position="384"/>
    </location>
</feature>
<dbReference type="Pfam" id="PF07686">
    <property type="entry name" value="V-set"/>
    <property type="match status" value="1"/>
</dbReference>
<protein>
    <recommendedName>
        <fullName evidence="2">Ig-like domain-containing protein</fullName>
    </recommendedName>
</protein>
<dbReference type="AlphaFoldDB" id="A0A8S0YV16"/>
<dbReference type="InterPro" id="IPR013106">
    <property type="entry name" value="Ig_V-set"/>
</dbReference>
<dbReference type="EMBL" id="CADEBD010000337">
    <property type="protein sequence ID" value="CAB3247668.1"/>
    <property type="molecule type" value="Genomic_DNA"/>
</dbReference>
<dbReference type="InterPro" id="IPR013783">
    <property type="entry name" value="Ig-like_fold"/>
</dbReference>
<dbReference type="SMART" id="SM00409">
    <property type="entry name" value="IG"/>
    <property type="match status" value="1"/>
</dbReference>
<dbReference type="InterPro" id="IPR003599">
    <property type="entry name" value="Ig_sub"/>
</dbReference>
<reference evidence="5 6" key="1">
    <citation type="submission" date="2020-04" db="EMBL/GenBank/DDBJ databases">
        <authorList>
            <person name="Wallbank WR R."/>
            <person name="Pardo Diaz C."/>
            <person name="Kozak K."/>
            <person name="Martin S."/>
            <person name="Jiggins C."/>
            <person name="Moest M."/>
            <person name="Warren A I."/>
            <person name="Byers J.R.P. K."/>
            <person name="Montejo-Kovacevich G."/>
            <person name="Yen C E."/>
        </authorList>
    </citation>
    <scope>NUCLEOTIDE SEQUENCE [LARGE SCALE GENOMIC DNA]</scope>
</reference>
<accession>A0A8S0YV16</accession>
<feature type="region of interest" description="Disordered" evidence="1">
    <location>
        <begin position="362"/>
        <end position="391"/>
    </location>
</feature>
<evidence type="ECO:0000313" key="4">
    <source>
        <dbReference type="EMBL" id="CAB3247668.1"/>
    </source>
</evidence>
<evidence type="ECO:0000313" key="3">
    <source>
        <dbReference type="EMBL" id="CAB3223579.1"/>
    </source>
</evidence>
<dbReference type="EMBL" id="CADEBC010000135">
    <property type="protein sequence ID" value="CAB3223579.1"/>
    <property type="molecule type" value="Genomic_DNA"/>
</dbReference>
<name>A0A8S0YV16_ARCPL</name>
<evidence type="ECO:0000313" key="5">
    <source>
        <dbReference type="Proteomes" id="UP000494106"/>
    </source>
</evidence>
<dbReference type="Proteomes" id="UP000494106">
    <property type="component" value="Unassembled WGS sequence"/>
</dbReference>
<dbReference type="SUPFAM" id="SSF48726">
    <property type="entry name" value="Immunoglobulin"/>
    <property type="match status" value="2"/>
</dbReference>
<organism evidence="3 5">
    <name type="scientific">Arctia plantaginis</name>
    <name type="common">Wood tiger moth</name>
    <name type="synonym">Phalaena plantaginis</name>
    <dbReference type="NCBI Taxonomy" id="874455"/>
    <lineage>
        <taxon>Eukaryota</taxon>
        <taxon>Metazoa</taxon>
        <taxon>Ecdysozoa</taxon>
        <taxon>Arthropoda</taxon>
        <taxon>Hexapoda</taxon>
        <taxon>Insecta</taxon>
        <taxon>Pterygota</taxon>
        <taxon>Neoptera</taxon>
        <taxon>Endopterygota</taxon>
        <taxon>Lepidoptera</taxon>
        <taxon>Glossata</taxon>
        <taxon>Ditrysia</taxon>
        <taxon>Noctuoidea</taxon>
        <taxon>Erebidae</taxon>
        <taxon>Arctiinae</taxon>
        <taxon>Arctia</taxon>
    </lineage>
</organism>
<dbReference type="Gene3D" id="2.60.40.10">
    <property type="entry name" value="Immunoglobulins"/>
    <property type="match status" value="1"/>
</dbReference>
<sequence>MNQFLFSCGNPSGPSLPLLRYFSCRVLELHQTLCDDELHKRRGPAIPLLALDCKTAAGRQAVFGLPVLLHIELQVSIGTIVWLPHAESRPIYGPKGGRPERAAFSRISRASLTPLAMSANSFAPLRACSLLLCLVAASWQLSIREFVVPKAIELGSDAELRCGYELDANETDASLFVKWWWTPESSSSDGRKPIYQRISGQKAQTIHNSNSSKIDIRDNDTIILIDVTPVDSGTYECEVFNNNEVLQHQKLVVFHSGTGPMVNVSEVDDDTEDNNNKKLLLIECHAENVAPKPDLSVNINGQDINMTTIIEDDDHNGFYSVYANTTISNEDIDEAEVRCEIFYSDPNIVHPAYVDVTTFVPTGRDTQSTTEMPEETTQPEATPESLQSPRDDGVRLHSSWILLTLASSLVYLQTIL</sequence>
<feature type="domain" description="Ig-like" evidence="2">
    <location>
        <begin position="155"/>
        <end position="253"/>
    </location>
</feature>